<evidence type="ECO:0000313" key="3">
    <source>
        <dbReference type="EMBL" id="KAJ3256676.1"/>
    </source>
</evidence>
<keyword evidence="1" id="KW-0812">Transmembrane</keyword>
<protein>
    <recommendedName>
        <fullName evidence="2">Beta-lactamase-related domain-containing protein</fullName>
    </recommendedName>
</protein>
<dbReference type="Pfam" id="PF00144">
    <property type="entry name" value="Beta-lactamase"/>
    <property type="match status" value="1"/>
</dbReference>
<organism evidence="3 4">
    <name type="scientific">Boothiomyces macroporosus</name>
    <dbReference type="NCBI Taxonomy" id="261099"/>
    <lineage>
        <taxon>Eukaryota</taxon>
        <taxon>Fungi</taxon>
        <taxon>Fungi incertae sedis</taxon>
        <taxon>Chytridiomycota</taxon>
        <taxon>Chytridiomycota incertae sedis</taxon>
        <taxon>Chytridiomycetes</taxon>
        <taxon>Rhizophydiales</taxon>
        <taxon>Terramycetaceae</taxon>
        <taxon>Boothiomyces</taxon>
    </lineage>
</organism>
<dbReference type="PANTHER" id="PTHR43319">
    <property type="entry name" value="BETA-LACTAMASE-RELATED"/>
    <property type="match status" value="1"/>
</dbReference>
<feature type="domain" description="Beta-lactamase-related" evidence="2">
    <location>
        <begin position="68"/>
        <end position="423"/>
    </location>
</feature>
<proteinExistence type="predicted"/>
<dbReference type="InterPro" id="IPR001466">
    <property type="entry name" value="Beta-lactam-related"/>
</dbReference>
<keyword evidence="4" id="KW-1185">Reference proteome</keyword>
<evidence type="ECO:0000313" key="4">
    <source>
        <dbReference type="Proteomes" id="UP001210925"/>
    </source>
</evidence>
<name>A0AAD5UI97_9FUNG</name>
<dbReference type="PANTHER" id="PTHR43319:SF3">
    <property type="entry name" value="BETA-LACTAMASE-RELATED DOMAIN-CONTAINING PROTEIN"/>
    <property type="match status" value="1"/>
</dbReference>
<reference evidence="3" key="1">
    <citation type="submission" date="2020-05" db="EMBL/GenBank/DDBJ databases">
        <title>Phylogenomic resolution of chytrid fungi.</title>
        <authorList>
            <person name="Stajich J.E."/>
            <person name="Amses K."/>
            <person name="Simmons R."/>
            <person name="Seto K."/>
            <person name="Myers J."/>
            <person name="Bonds A."/>
            <person name="Quandt C.A."/>
            <person name="Barry K."/>
            <person name="Liu P."/>
            <person name="Grigoriev I."/>
            <person name="Longcore J.E."/>
            <person name="James T.Y."/>
        </authorList>
    </citation>
    <scope>NUCLEOTIDE SEQUENCE</scope>
    <source>
        <strain evidence="3">PLAUS21</strain>
    </source>
</reference>
<keyword evidence="1" id="KW-0472">Membrane</keyword>
<dbReference type="InterPro" id="IPR052907">
    <property type="entry name" value="Beta-lactamase/esterase"/>
</dbReference>
<evidence type="ECO:0000256" key="1">
    <source>
        <dbReference type="SAM" id="Phobius"/>
    </source>
</evidence>
<gene>
    <name evidence="3" type="ORF">HK103_005171</name>
</gene>
<dbReference type="AlphaFoldDB" id="A0AAD5UI97"/>
<dbReference type="Proteomes" id="UP001210925">
    <property type="component" value="Unassembled WGS sequence"/>
</dbReference>
<dbReference type="InterPro" id="IPR012338">
    <property type="entry name" value="Beta-lactam/transpept-like"/>
</dbReference>
<accession>A0AAD5UI97</accession>
<dbReference type="Gene3D" id="3.40.710.10">
    <property type="entry name" value="DD-peptidase/beta-lactamase superfamily"/>
    <property type="match status" value="1"/>
</dbReference>
<keyword evidence="1" id="KW-1133">Transmembrane helix</keyword>
<feature type="transmembrane region" description="Helical" evidence="1">
    <location>
        <begin position="12"/>
        <end position="28"/>
    </location>
</feature>
<evidence type="ECO:0000259" key="2">
    <source>
        <dbReference type="Pfam" id="PF00144"/>
    </source>
</evidence>
<dbReference type="SUPFAM" id="SSF56601">
    <property type="entry name" value="beta-lactamase/transpeptidase-like"/>
    <property type="match status" value="1"/>
</dbReference>
<comment type="caution">
    <text evidence="3">The sequence shown here is derived from an EMBL/GenBank/DDBJ whole genome shotgun (WGS) entry which is preliminary data.</text>
</comment>
<sequence length="449" mass="50978">MKTKVIKNNTLLRLTLCFAILFLNYRYWTGKKHFPLVCKLFGLKCPLFLVQGQVHEGYEGVVDQFKLNFEEGLEIGARFTAFHKDKRVVDIYSGYHDRFFNKPYTDNSLQLVFSSSKFVEGVVVAYLVDKKILDYDMKISSVWPEFGNGNKENVTLKDLLGHRGGVTWLDKQPTLSDIGNLDRMANILASQKHNFNGTKTQGYHAVTRGWYLNEIVRRTANKSMGDLIKQEIMPLLDIEYYLNTPENVEFRVSPLLGNPALRTIANLILPDKYKSEPLPQGFKALLDRKSIGFKALNSSPKQIVPFPHSHNRKQIWRSESPSFSGITNSFSLAKLAAMMANNGTIENIQLISPETILQSLYPQEWMQDTVVTRNVTFSNGGFGLDFVFPGSEKYKWIGWGGIGGSMVWFNPEKQLAFSYVMNACSFAGIGDKRSWRLVSAFVKAVEQQS</sequence>
<dbReference type="EMBL" id="JADGKB010000047">
    <property type="protein sequence ID" value="KAJ3256676.1"/>
    <property type="molecule type" value="Genomic_DNA"/>
</dbReference>